<keyword evidence="2" id="KW-1185">Reference proteome</keyword>
<name>A0A4R8HB17_9FIRM</name>
<sequence>MRVNLKNSVVCNKNYLKSLLEYIGATIMGVKPSELRNVMICNCGDCEYWKYCKKTILSYKEIGILELKSLNNKRRKKVIFYHQSSLDDYLQQKNNLKFLQDLGYPKEYNLELYLKHLKRRLESDKFPHEIGIFFGYPLKDVLAFMGYLDLEPSGYGEWKFYGNDRISKLQQQRFDQARKKFKDQLTELDNISRFYEAL</sequence>
<dbReference type="InterPro" id="IPR024523">
    <property type="entry name" value="DUF3793"/>
</dbReference>
<accession>A0A4R8HB17</accession>
<evidence type="ECO:0000313" key="2">
    <source>
        <dbReference type="Proteomes" id="UP000295832"/>
    </source>
</evidence>
<comment type="caution">
    <text evidence="1">The sequence shown here is derived from an EMBL/GenBank/DDBJ whole genome shotgun (WGS) entry which is preliminary data.</text>
</comment>
<evidence type="ECO:0000313" key="1">
    <source>
        <dbReference type="EMBL" id="TDX52889.1"/>
    </source>
</evidence>
<dbReference type="RefSeq" id="WP_134115075.1">
    <property type="nucleotide sequence ID" value="NZ_SOEG01000004.1"/>
</dbReference>
<dbReference type="AlphaFoldDB" id="A0A4R8HB17"/>
<gene>
    <name evidence="1" type="ORF">C7959_10414</name>
</gene>
<dbReference type="STRING" id="926561.GCA_000379025_00318"/>
<dbReference type="Proteomes" id="UP000295832">
    <property type="component" value="Unassembled WGS sequence"/>
</dbReference>
<reference evidence="1 2" key="1">
    <citation type="submission" date="2019-03" db="EMBL/GenBank/DDBJ databases">
        <title>Subsurface microbial communities from deep shales in Ohio and West Virginia, USA.</title>
        <authorList>
            <person name="Wrighton K."/>
        </authorList>
    </citation>
    <scope>NUCLEOTIDE SEQUENCE [LARGE SCALE GENOMIC DNA]</scope>
    <source>
        <strain evidence="1 2">MSL 6dP</strain>
    </source>
</reference>
<dbReference type="Pfam" id="PF12672">
    <property type="entry name" value="DUF3793"/>
    <property type="match status" value="1"/>
</dbReference>
<protein>
    <submittedName>
        <fullName evidence="1">Uncharacterized protein DUF3793</fullName>
    </submittedName>
</protein>
<dbReference type="EMBL" id="SOEG01000004">
    <property type="protein sequence ID" value="TDX52889.1"/>
    <property type="molecule type" value="Genomic_DNA"/>
</dbReference>
<organism evidence="1 2">
    <name type="scientific">Orenia marismortui</name>
    <dbReference type="NCBI Taxonomy" id="46469"/>
    <lineage>
        <taxon>Bacteria</taxon>
        <taxon>Bacillati</taxon>
        <taxon>Bacillota</taxon>
        <taxon>Clostridia</taxon>
        <taxon>Halanaerobiales</taxon>
        <taxon>Halobacteroidaceae</taxon>
        <taxon>Orenia</taxon>
    </lineage>
</organism>
<proteinExistence type="predicted"/>